<name>A0A0J8QRE8_COCIT</name>
<dbReference type="OrthoDB" id="10497786at2759"/>
<dbReference type="Proteomes" id="UP000054559">
    <property type="component" value="Unassembled WGS sequence"/>
</dbReference>
<dbReference type="AlphaFoldDB" id="A0A0J8QRE8"/>
<dbReference type="STRING" id="454286.A0A0J8QRE8"/>
<gene>
    <name evidence="1" type="ORF">CISG_10215</name>
</gene>
<protein>
    <submittedName>
        <fullName evidence="1">Uncharacterized protein</fullName>
    </submittedName>
</protein>
<accession>A0A0J8QRE8</accession>
<organism evidence="1 2">
    <name type="scientific">Coccidioides immitis RMSCC 3703</name>
    <dbReference type="NCBI Taxonomy" id="454286"/>
    <lineage>
        <taxon>Eukaryota</taxon>
        <taxon>Fungi</taxon>
        <taxon>Dikarya</taxon>
        <taxon>Ascomycota</taxon>
        <taxon>Pezizomycotina</taxon>
        <taxon>Eurotiomycetes</taxon>
        <taxon>Eurotiomycetidae</taxon>
        <taxon>Onygenales</taxon>
        <taxon>Onygenaceae</taxon>
        <taxon>Coccidioides</taxon>
    </lineage>
</organism>
<proteinExistence type="predicted"/>
<evidence type="ECO:0000313" key="1">
    <source>
        <dbReference type="EMBL" id="KMU73828.1"/>
    </source>
</evidence>
<sequence>MTKRVCIHNHLHSRYRARVNAPAKVRPGAIAGVVCLLQEVISTDKALHSHPPSKWPHTDTEKLTECWILNDYKWPKQHLEFDPMEGFLAQPKTPSLQHAKSNASLNMPSETSLREAKSRPYIDKNYEVFLESKGIFLDDHKHSIASDRKTWKHPVG</sequence>
<reference evidence="2" key="1">
    <citation type="journal article" date="2010" name="Genome Res.">
        <title>Population genomic sequencing of Coccidioides fungi reveals recent hybridization and transposon control.</title>
        <authorList>
            <person name="Neafsey D.E."/>
            <person name="Barker B.M."/>
            <person name="Sharpton T.J."/>
            <person name="Stajich J.E."/>
            <person name="Park D.J."/>
            <person name="Whiston E."/>
            <person name="Hung C.-Y."/>
            <person name="McMahan C."/>
            <person name="White J."/>
            <person name="Sykes S."/>
            <person name="Heiman D."/>
            <person name="Young S."/>
            <person name="Zeng Q."/>
            <person name="Abouelleil A."/>
            <person name="Aftuck L."/>
            <person name="Bessette D."/>
            <person name="Brown A."/>
            <person name="FitzGerald M."/>
            <person name="Lui A."/>
            <person name="Macdonald J.P."/>
            <person name="Priest M."/>
            <person name="Orbach M.J."/>
            <person name="Galgiani J.N."/>
            <person name="Kirkland T.N."/>
            <person name="Cole G.T."/>
            <person name="Birren B.W."/>
            <person name="Henn M.R."/>
            <person name="Taylor J.W."/>
            <person name="Rounsley S.D."/>
        </authorList>
    </citation>
    <scope>NUCLEOTIDE SEQUENCE [LARGE SCALE GENOMIC DNA]</scope>
    <source>
        <strain evidence="2">RMSCC 3703</strain>
    </source>
</reference>
<dbReference type="EMBL" id="DS268265">
    <property type="protein sequence ID" value="KMU73828.1"/>
    <property type="molecule type" value="Genomic_DNA"/>
</dbReference>
<evidence type="ECO:0000313" key="2">
    <source>
        <dbReference type="Proteomes" id="UP000054559"/>
    </source>
</evidence>